<dbReference type="HOGENOM" id="CLU_2841666_0_0_4"/>
<evidence type="ECO:0000313" key="2">
    <source>
        <dbReference type="EMBL" id="AGX86494.1"/>
    </source>
</evidence>
<proteinExistence type="predicted"/>
<dbReference type="Proteomes" id="UP000017184">
    <property type="component" value="Chromosome"/>
</dbReference>
<dbReference type="EMBL" id="CP004885">
    <property type="protein sequence ID" value="AGX86494.1"/>
    <property type="molecule type" value="Genomic_DNA"/>
</dbReference>
<keyword evidence="1" id="KW-1133">Transmembrane helix</keyword>
<gene>
    <name evidence="2" type="ORF">Cenrod_0371</name>
</gene>
<feature type="transmembrane region" description="Helical" evidence="1">
    <location>
        <begin position="38"/>
        <end position="63"/>
    </location>
</feature>
<organism evidence="2 3">
    <name type="scientific">Candidatus Symbiobacter mobilis CR</name>
    <dbReference type="NCBI Taxonomy" id="946483"/>
    <lineage>
        <taxon>Bacteria</taxon>
        <taxon>Pseudomonadati</taxon>
        <taxon>Pseudomonadota</taxon>
        <taxon>Betaproteobacteria</taxon>
        <taxon>Burkholderiales</taxon>
        <taxon>Comamonadaceae</taxon>
    </lineage>
</organism>
<keyword evidence="1" id="KW-0472">Membrane</keyword>
<keyword evidence="1" id="KW-0812">Transmembrane</keyword>
<reference evidence="2 3" key="1">
    <citation type="journal article" date="2013" name="Genome Biol.">
        <title>Genomic analysis reveals key aspects of prokaryotic symbiosis in the phototrophic consortium "Chlorochromatium aggregatum".</title>
        <authorList>
            <person name="Liu Z."/>
            <person name="Muller J."/>
            <person name="Li T."/>
            <person name="Alvey R.M."/>
            <person name="Vogl K."/>
            <person name="Frigaard N.U."/>
            <person name="Rockwell N.C."/>
            <person name="Boyd E.S."/>
            <person name="Tomsho L.P."/>
            <person name="Schuster S.C."/>
            <person name="Henke P."/>
            <person name="Rohde M."/>
            <person name="Overmann J."/>
            <person name="Bryant D.A."/>
        </authorList>
    </citation>
    <scope>NUCLEOTIDE SEQUENCE [LARGE SCALE GENOMIC DNA]</scope>
    <source>
        <strain evidence="2">CR</strain>
    </source>
</reference>
<evidence type="ECO:0000313" key="3">
    <source>
        <dbReference type="Proteomes" id="UP000017184"/>
    </source>
</evidence>
<protein>
    <submittedName>
        <fullName evidence="2">Uncharacterized protein</fullName>
    </submittedName>
</protein>
<evidence type="ECO:0000256" key="1">
    <source>
        <dbReference type="SAM" id="Phobius"/>
    </source>
</evidence>
<accession>U5N8I6</accession>
<feature type="transmembrane region" description="Helical" evidence="1">
    <location>
        <begin position="6"/>
        <end position="26"/>
    </location>
</feature>
<sequence length="65" mass="7730">MLAVFFFLPPHYFSITPHLCPVFPCLRVGMVGWMHKGLLALFVPFLLFFNIFPFSLFPIPYYFHF</sequence>
<name>U5N8I6_9BURK</name>
<dbReference type="AlphaFoldDB" id="U5N8I6"/>
<dbReference type="KEGG" id="cbx:Cenrod_0371"/>
<dbReference type="STRING" id="946483.Cenrod_0371"/>
<keyword evidence="3" id="KW-1185">Reference proteome</keyword>